<reference evidence="1" key="1">
    <citation type="journal article" date="2014" name="Front. Microbiol.">
        <title>High frequency of phylogenetically diverse reductive dehalogenase-homologous genes in deep subseafloor sedimentary metagenomes.</title>
        <authorList>
            <person name="Kawai M."/>
            <person name="Futagami T."/>
            <person name="Toyoda A."/>
            <person name="Takaki Y."/>
            <person name="Nishi S."/>
            <person name="Hori S."/>
            <person name="Arai W."/>
            <person name="Tsubouchi T."/>
            <person name="Morono Y."/>
            <person name="Uchiyama I."/>
            <person name="Ito T."/>
            <person name="Fujiyama A."/>
            <person name="Inagaki F."/>
            <person name="Takami H."/>
        </authorList>
    </citation>
    <scope>NUCLEOTIDE SEQUENCE</scope>
    <source>
        <strain evidence="1">Expedition CK06-06</strain>
    </source>
</reference>
<name>X1RM75_9ZZZZ</name>
<feature type="non-terminal residue" evidence="1">
    <location>
        <position position="1"/>
    </location>
</feature>
<organism evidence="1">
    <name type="scientific">marine sediment metagenome</name>
    <dbReference type="NCBI Taxonomy" id="412755"/>
    <lineage>
        <taxon>unclassified sequences</taxon>
        <taxon>metagenomes</taxon>
        <taxon>ecological metagenomes</taxon>
    </lineage>
</organism>
<protein>
    <submittedName>
        <fullName evidence="1">Uncharacterized protein</fullName>
    </submittedName>
</protein>
<dbReference type="AlphaFoldDB" id="X1RM75"/>
<gene>
    <name evidence="1" type="ORF">S06H3_53427</name>
</gene>
<sequence>YVVGTGLNIYLIKGFFFIAEVKHVPLKVKPFDIEKDLSGLRYLLGLGFEFEL</sequence>
<dbReference type="EMBL" id="BARV01034064">
    <property type="protein sequence ID" value="GAI56629.1"/>
    <property type="molecule type" value="Genomic_DNA"/>
</dbReference>
<evidence type="ECO:0000313" key="1">
    <source>
        <dbReference type="EMBL" id="GAI56629.1"/>
    </source>
</evidence>
<proteinExistence type="predicted"/>
<accession>X1RM75</accession>
<comment type="caution">
    <text evidence="1">The sequence shown here is derived from an EMBL/GenBank/DDBJ whole genome shotgun (WGS) entry which is preliminary data.</text>
</comment>